<keyword evidence="3" id="KW-1185">Reference proteome</keyword>
<protein>
    <submittedName>
        <fullName evidence="4">Secreted protein</fullName>
    </submittedName>
</protein>
<dbReference type="WBParaSite" id="SSLN_0000341701-mRNA-1">
    <property type="protein sequence ID" value="SSLN_0000341701-mRNA-1"/>
    <property type="gene ID" value="SSLN_0000341701"/>
</dbReference>
<evidence type="ECO:0000313" key="2">
    <source>
        <dbReference type="EMBL" id="VDL89702.1"/>
    </source>
</evidence>
<organism evidence="4">
    <name type="scientific">Schistocephalus solidus</name>
    <name type="common">Tapeworm</name>
    <dbReference type="NCBI Taxonomy" id="70667"/>
    <lineage>
        <taxon>Eukaryota</taxon>
        <taxon>Metazoa</taxon>
        <taxon>Spiralia</taxon>
        <taxon>Lophotrochozoa</taxon>
        <taxon>Platyhelminthes</taxon>
        <taxon>Cestoda</taxon>
        <taxon>Eucestoda</taxon>
        <taxon>Diphyllobothriidea</taxon>
        <taxon>Diphyllobothriidae</taxon>
        <taxon>Schistocephalus</taxon>
    </lineage>
</organism>
<dbReference type="AlphaFoldDB" id="A0A183SGG9"/>
<dbReference type="Proteomes" id="UP000275846">
    <property type="component" value="Unassembled WGS sequence"/>
</dbReference>
<sequence>MQSIVTAVATAARTANYIATTPLSALVSPTEGYCSYVWRMRAATVELQLRKSITTATTRTASLSSLYVLPNSCTGLRPCARPVSSPAPAPASDAALGGPRRRD</sequence>
<evidence type="ECO:0000313" key="3">
    <source>
        <dbReference type="Proteomes" id="UP000275846"/>
    </source>
</evidence>
<dbReference type="EMBL" id="UYSU01032501">
    <property type="protein sequence ID" value="VDL89702.1"/>
    <property type="molecule type" value="Genomic_DNA"/>
</dbReference>
<gene>
    <name evidence="2" type="ORF">SSLN_LOCUS3317</name>
</gene>
<reference evidence="4" key="1">
    <citation type="submission" date="2016-06" db="UniProtKB">
        <authorList>
            <consortium name="WormBaseParasite"/>
        </authorList>
    </citation>
    <scope>IDENTIFICATION</scope>
</reference>
<name>A0A183SGG9_SCHSO</name>
<proteinExistence type="predicted"/>
<feature type="compositionally biased region" description="Low complexity" evidence="1">
    <location>
        <begin position="80"/>
        <end position="95"/>
    </location>
</feature>
<accession>A0A183SGG9</accession>
<feature type="region of interest" description="Disordered" evidence="1">
    <location>
        <begin position="80"/>
        <end position="103"/>
    </location>
</feature>
<reference evidence="2 3" key="2">
    <citation type="submission" date="2018-11" db="EMBL/GenBank/DDBJ databases">
        <authorList>
            <consortium name="Pathogen Informatics"/>
        </authorList>
    </citation>
    <scope>NUCLEOTIDE SEQUENCE [LARGE SCALE GENOMIC DNA]</scope>
    <source>
        <strain evidence="2 3">NST_G2</strain>
    </source>
</reference>
<evidence type="ECO:0000313" key="4">
    <source>
        <dbReference type="WBParaSite" id="SSLN_0000341701-mRNA-1"/>
    </source>
</evidence>
<evidence type="ECO:0000256" key="1">
    <source>
        <dbReference type="SAM" id="MobiDB-lite"/>
    </source>
</evidence>